<accession>A0A0R1RS42</accession>
<comment type="subunit">
    <text evidence="5">Homohexamer; trimer of homodimers.</text>
</comment>
<dbReference type="InterPro" id="IPR018016">
    <property type="entry name" value="Nucleoside_phosphorylase_CS"/>
</dbReference>
<feature type="binding site" evidence="5">
    <location>
        <position position="43"/>
    </location>
    <ligand>
        <name>phosphate</name>
        <dbReference type="ChEBI" id="CHEBI:43474"/>
        <note>ligand shared between dimeric partners</note>
    </ligand>
</feature>
<evidence type="ECO:0000256" key="4">
    <source>
        <dbReference type="ARBA" id="ARBA00048447"/>
    </source>
</evidence>
<evidence type="ECO:0000256" key="3">
    <source>
        <dbReference type="ARBA" id="ARBA00022679"/>
    </source>
</evidence>
<dbReference type="NCBIfam" id="TIGR00107">
    <property type="entry name" value="deoD"/>
    <property type="match status" value="1"/>
</dbReference>
<organism evidence="7 8">
    <name type="scientific">Paucilactobacillus oligofermentans DSM 15707 = LMG 22743</name>
    <dbReference type="NCBI Taxonomy" id="1423778"/>
    <lineage>
        <taxon>Bacteria</taxon>
        <taxon>Bacillati</taxon>
        <taxon>Bacillota</taxon>
        <taxon>Bacilli</taxon>
        <taxon>Lactobacillales</taxon>
        <taxon>Lactobacillaceae</taxon>
        <taxon>Paucilactobacillus</taxon>
    </lineage>
</organism>
<dbReference type="SUPFAM" id="SSF53167">
    <property type="entry name" value="Purine and uridine phosphorylases"/>
    <property type="match status" value="1"/>
</dbReference>
<feature type="binding site" evidence="5">
    <location>
        <position position="4"/>
    </location>
    <ligand>
        <name>a purine D-ribonucleoside</name>
        <dbReference type="ChEBI" id="CHEBI:142355"/>
        <note>ligand shared between dimeric partners</note>
    </ligand>
</feature>
<dbReference type="Proteomes" id="UP000051697">
    <property type="component" value="Unassembled WGS sequence"/>
</dbReference>
<evidence type="ECO:0000313" key="7">
    <source>
        <dbReference type="EMBL" id="KRL58020.1"/>
    </source>
</evidence>
<name>A0A0R1RS42_9LACO</name>
<dbReference type="Pfam" id="PF01048">
    <property type="entry name" value="PNP_UDP_1"/>
    <property type="match status" value="1"/>
</dbReference>
<dbReference type="KEGG" id="lol:LACOL_1574"/>
<evidence type="ECO:0000259" key="6">
    <source>
        <dbReference type="Pfam" id="PF01048"/>
    </source>
</evidence>
<feature type="binding site" description="in other chain" evidence="5">
    <location>
        <begin position="87"/>
        <end position="90"/>
    </location>
    <ligand>
        <name>phosphate</name>
        <dbReference type="ChEBI" id="CHEBI:43474"/>
        <note>ligand shared between dimeric partners</note>
    </ligand>
</feature>
<feature type="domain" description="Nucleoside phosphorylase" evidence="6">
    <location>
        <begin position="16"/>
        <end position="222"/>
    </location>
</feature>
<dbReference type="NCBIfam" id="NF004489">
    <property type="entry name" value="PRK05819.1"/>
    <property type="match status" value="1"/>
</dbReference>
<feature type="binding site" description="in other chain" evidence="5">
    <location>
        <begin position="203"/>
        <end position="204"/>
    </location>
    <ligand>
        <name>a purine D-ribonucleoside</name>
        <dbReference type="ChEBI" id="CHEBI:142355"/>
        <note>ligand shared between dimeric partners</note>
    </ligand>
</feature>
<feature type="site" description="Important for catalytic activity" evidence="5">
    <location>
        <position position="217"/>
    </location>
</feature>
<keyword evidence="3 5" id="KW-0808">Transferase</keyword>
<comment type="catalytic activity">
    <reaction evidence="4">
        <text>uridine + phosphate = alpha-D-ribose 1-phosphate + uracil</text>
        <dbReference type="Rhea" id="RHEA:24388"/>
        <dbReference type="ChEBI" id="CHEBI:16704"/>
        <dbReference type="ChEBI" id="CHEBI:17568"/>
        <dbReference type="ChEBI" id="CHEBI:43474"/>
        <dbReference type="ChEBI" id="CHEBI:57720"/>
        <dbReference type="EC" id="2.4.2.3"/>
    </reaction>
</comment>
<dbReference type="EMBL" id="AZFE01000002">
    <property type="protein sequence ID" value="KRL58020.1"/>
    <property type="molecule type" value="Genomic_DNA"/>
</dbReference>
<reference evidence="7 8" key="1">
    <citation type="journal article" date="2015" name="Genome Announc.">
        <title>Expanding the biotechnology potential of lactobacilli through comparative genomics of 213 strains and associated genera.</title>
        <authorList>
            <person name="Sun Z."/>
            <person name="Harris H.M."/>
            <person name="McCann A."/>
            <person name="Guo C."/>
            <person name="Argimon S."/>
            <person name="Zhang W."/>
            <person name="Yang X."/>
            <person name="Jeffery I.B."/>
            <person name="Cooney J.C."/>
            <person name="Kagawa T.F."/>
            <person name="Liu W."/>
            <person name="Song Y."/>
            <person name="Salvetti E."/>
            <person name="Wrobel A."/>
            <person name="Rasinkangas P."/>
            <person name="Parkhill J."/>
            <person name="Rea M.C."/>
            <person name="O'Sullivan O."/>
            <person name="Ritari J."/>
            <person name="Douillard F.P."/>
            <person name="Paul Ross R."/>
            <person name="Yang R."/>
            <person name="Briner A.E."/>
            <person name="Felis G.E."/>
            <person name="de Vos W.M."/>
            <person name="Barrangou R."/>
            <person name="Klaenhammer T.R."/>
            <person name="Caufield P.W."/>
            <person name="Cui Y."/>
            <person name="Zhang H."/>
            <person name="O'Toole P.W."/>
        </authorList>
    </citation>
    <scope>NUCLEOTIDE SEQUENCE [LARGE SCALE GENOMIC DNA]</scope>
    <source>
        <strain evidence="7 8">DSM 15707</strain>
    </source>
</reference>
<comment type="similarity">
    <text evidence="1 5">Belongs to the PNP/UDP phosphorylase family.</text>
</comment>
<dbReference type="GO" id="GO:0006152">
    <property type="term" value="P:purine nucleoside catabolic process"/>
    <property type="evidence" value="ECO:0007669"/>
    <property type="project" value="TreeGrafter"/>
</dbReference>
<dbReference type="PANTHER" id="PTHR43691:SF11">
    <property type="entry name" value="FI09636P-RELATED"/>
    <property type="match status" value="1"/>
</dbReference>
<dbReference type="GO" id="GO:0004850">
    <property type="term" value="F:uridine phosphorylase activity"/>
    <property type="evidence" value="ECO:0007669"/>
    <property type="project" value="UniProtKB-EC"/>
</dbReference>
<dbReference type="GO" id="GO:0004731">
    <property type="term" value="F:purine-nucleoside phosphorylase activity"/>
    <property type="evidence" value="ECO:0007669"/>
    <property type="project" value="UniProtKB-UniRule"/>
</dbReference>
<dbReference type="CDD" id="cd09006">
    <property type="entry name" value="PNP_EcPNPI-like"/>
    <property type="match status" value="1"/>
</dbReference>
<protein>
    <recommendedName>
        <fullName evidence="5">Purine nucleoside phosphorylase DeoD-type</fullName>
        <shortName evidence="5">PNP</shortName>
        <ecNumber evidence="5">2.4.2.1</ecNumber>
    </recommendedName>
</protein>
<evidence type="ECO:0000256" key="1">
    <source>
        <dbReference type="ARBA" id="ARBA00010456"/>
    </source>
</evidence>
<comment type="function">
    <text evidence="5">Catalyzes the reversible phosphorolytic breakdown of the N-glycosidic bond in the beta-(deoxy)ribonucleoside molecules, with the formation of the corresponding free purine bases and pentose-1-phosphate.</text>
</comment>
<evidence type="ECO:0000313" key="8">
    <source>
        <dbReference type="Proteomes" id="UP000051697"/>
    </source>
</evidence>
<dbReference type="RefSeq" id="WP_057889058.1">
    <property type="nucleotide sequence ID" value="NZ_AZFE01000002.1"/>
</dbReference>
<dbReference type="PATRIC" id="fig|1423778.4.peg.108"/>
<feature type="binding site" description="in other chain" evidence="5">
    <location>
        <begin position="179"/>
        <end position="181"/>
    </location>
    <ligand>
        <name>a purine D-ribonucleoside</name>
        <dbReference type="ChEBI" id="CHEBI:142355"/>
        <note>ligand shared between dimeric partners</note>
    </ligand>
</feature>
<dbReference type="Gene3D" id="3.40.50.1580">
    <property type="entry name" value="Nucleoside phosphorylase domain"/>
    <property type="match status" value="1"/>
</dbReference>
<dbReference type="OrthoDB" id="9782889at2"/>
<feature type="active site" description="Proton donor" evidence="5">
    <location>
        <position position="204"/>
    </location>
</feature>
<dbReference type="PROSITE" id="PS01232">
    <property type="entry name" value="PNP_UDP_1"/>
    <property type="match status" value="1"/>
</dbReference>
<dbReference type="GO" id="GO:0005829">
    <property type="term" value="C:cytosol"/>
    <property type="evidence" value="ECO:0007669"/>
    <property type="project" value="TreeGrafter"/>
</dbReference>
<dbReference type="AlphaFoldDB" id="A0A0R1RS42"/>
<sequence length="235" mass="25415">MSTHIGAKNGEIAETVLFPGDPLRAKFIAENFLEDVVQYSSVRNMFGFTGTYKGHRISVQGSGMGIPSLSIYATELIKFYGVKTIIRVGTAGGMREDVKIGDVILGQGSTTDSAVTANTFGAGVHYAPISDFELLDRAYHVAQDMSVPVRVGNIFAADRFYNDELDMKKLADYGCVATEMESAGLFLIGAKYNIKTLSILTCSDNLVTGESASSKEREQSFTDMMKVSLETGIRG</sequence>
<evidence type="ECO:0000256" key="2">
    <source>
        <dbReference type="ARBA" id="ARBA00022676"/>
    </source>
</evidence>
<keyword evidence="2 5" id="KW-0328">Glycosyltransferase</keyword>
<dbReference type="HAMAP" id="MF_01627">
    <property type="entry name" value="Pur_nucleosid_phosp"/>
    <property type="match status" value="1"/>
</dbReference>
<comment type="caution">
    <text evidence="7">The sequence shown here is derived from an EMBL/GenBank/DDBJ whole genome shotgun (WGS) entry which is preliminary data.</text>
</comment>
<comment type="catalytic activity">
    <reaction evidence="5">
        <text>a purine 2'-deoxy-D-ribonucleoside + phosphate = a purine nucleobase + 2-deoxy-alpha-D-ribose 1-phosphate</text>
        <dbReference type="Rhea" id="RHEA:36431"/>
        <dbReference type="ChEBI" id="CHEBI:26386"/>
        <dbReference type="ChEBI" id="CHEBI:43474"/>
        <dbReference type="ChEBI" id="CHEBI:57259"/>
        <dbReference type="ChEBI" id="CHEBI:142361"/>
        <dbReference type="EC" id="2.4.2.1"/>
    </reaction>
</comment>
<evidence type="ECO:0000256" key="5">
    <source>
        <dbReference type="HAMAP-Rule" id="MF_01627"/>
    </source>
</evidence>
<dbReference type="InterPro" id="IPR004402">
    <property type="entry name" value="DeoD-type"/>
</dbReference>
<dbReference type="STRING" id="1423778.FC70_GL000093"/>
<dbReference type="InterPro" id="IPR000845">
    <property type="entry name" value="Nucleoside_phosphorylase_d"/>
</dbReference>
<feature type="binding site" description="in other chain" evidence="5">
    <location>
        <position position="20"/>
    </location>
    <ligand>
        <name>phosphate</name>
        <dbReference type="ChEBI" id="CHEBI:43474"/>
        <note>ligand shared between dimeric partners</note>
    </ligand>
</feature>
<dbReference type="InterPro" id="IPR035994">
    <property type="entry name" value="Nucleoside_phosphorylase_sf"/>
</dbReference>
<feature type="binding site" description="in other chain" evidence="5">
    <location>
        <position position="24"/>
    </location>
    <ligand>
        <name>phosphate</name>
        <dbReference type="ChEBI" id="CHEBI:43474"/>
        <note>ligand shared between dimeric partners</note>
    </ligand>
</feature>
<gene>
    <name evidence="5" type="primary">deoD</name>
    <name evidence="7" type="ORF">FC70_GL000093</name>
</gene>
<keyword evidence="8" id="KW-1185">Reference proteome</keyword>
<comment type="catalytic activity">
    <reaction evidence="5">
        <text>a purine D-ribonucleoside + phosphate = a purine nucleobase + alpha-D-ribose 1-phosphate</text>
        <dbReference type="Rhea" id="RHEA:19805"/>
        <dbReference type="ChEBI" id="CHEBI:26386"/>
        <dbReference type="ChEBI" id="CHEBI:43474"/>
        <dbReference type="ChEBI" id="CHEBI:57720"/>
        <dbReference type="ChEBI" id="CHEBI:142355"/>
        <dbReference type="EC" id="2.4.2.1"/>
    </reaction>
</comment>
<dbReference type="EC" id="2.4.2.1" evidence="5"/>
<dbReference type="PANTHER" id="PTHR43691">
    <property type="entry name" value="URIDINE PHOSPHORYLASE"/>
    <property type="match status" value="1"/>
</dbReference>
<proteinExistence type="inferred from homology"/>